<sequence>MSERELVRLAVKASAKFHHMLQNSKLTEEFRNWKFRDALIAYQPIFSANCHWYCFTTWLHLQRSNYVLLTLVYFEQRRAATLLTYGRAEQPRSGSIRCTPSVGNDQCSTWSLCTSAWFLLYS</sequence>
<evidence type="ECO:0000313" key="2">
    <source>
        <dbReference type="Proteomes" id="UP000887013"/>
    </source>
</evidence>
<proteinExistence type="predicted"/>
<evidence type="ECO:0000313" key="1">
    <source>
        <dbReference type="EMBL" id="GFT25237.1"/>
    </source>
</evidence>
<dbReference type="Proteomes" id="UP000887013">
    <property type="component" value="Unassembled WGS sequence"/>
</dbReference>
<gene>
    <name evidence="1" type="ORF">NPIL_606981</name>
</gene>
<comment type="caution">
    <text evidence="1">The sequence shown here is derived from an EMBL/GenBank/DDBJ whole genome shotgun (WGS) entry which is preliminary data.</text>
</comment>
<protein>
    <submittedName>
        <fullName evidence="1">Uncharacterized protein</fullName>
    </submittedName>
</protein>
<organism evidence="1 2">
    <name type="scientific">Nephila pilipes</name>
    <name type="common">Giant wood spider</name>
    <name type="synonym">Nephila maculata</name>
    <dbReference type="NCBI Taxonomy" id="299642"/>
    <lineage>
        <taxon>Eukaryota</taxon>
        <taxon>Metazoa</taxon>
        <taxon>Ecdysozoa</taxon>
        <taxon>Arthropoda</taxon>
        <taxon>Chelicerata</taxon>
        <taxon>Arachnida</taxon>
        <taxon>Araneae</taxon>
        <taxon>Araneomorphae</taxon>
        <taxon>Entelegynae</taxon>
        <taxon>Araneoidea</taxon>
        <taxon>Nephilidae</taxon>
        <taxon>Nephila</taxon>
    </lineage>
</organism>
<dbReference type="EMBL" id="BMAW01011722">
    <property type="protein sequence ID" value="GFT25237.1"/>
    <property type="molecule type" value="Genomic_DNA"/>
</dbReference>
<dbReference type="AlphaFoldDB" id="A0A8X6NP85"/>
<accession>A0A8X6NP85</accession>
<reference evidence="1" key="1">
    <citation type="submission" date="2020-08" db="EMBL/GenBank/DDBJ databases">
        <title>Multicomponent nature underlies the extraordinary mechanical properties of spider dragline silk.</title>
        <authorList>
            <person name="Kono N."/>
            <person name="Nakamura H."/>
            <person name="Mori M."/>
            <person name="Yoshida Y."/>
            <person name="Ohtoshi R."/>
            <person name="Malay A.D."/>
            <person name="Moran D.A.P."/>
            <person name="Tomita M."/>
            <person name="Numata K."/>
            <person name="Arakawa K."/>
        </authorList>
    </citation>
    <scope>NUCLEOTIDE SEQUENCE</scope>
</reference>
<name>A0A8X6NP85_NEPPI</name>
<keyword evidence="2" id="KW-1185">Reference proteome</keyword>